<sequence>MARFPDLTYKPLTHPSSHPVFKYNGFHPNKTYLLPKGHVRESGYQASPIDVIWQRDTAIEMRDGIKLYADVFRPATTNEDNKVPAIIPWSPYGKVGTGSQTYDNMGPWRMGIPFQALSGYETFEGPNPLEWCGRGYAVVDVDARGAGNSEGDVAFWGEQAR</sequence>
<dbReference type="InterPro" id="IPR029058">
    <property type="entry name" value="AB_hydrolase_fold"/>
</dbReference>
<dbReference type="Proteomes" id="UP000637239">
    <property type="component" value="Chromosome 8"/>
</dbReference>
<organism evidence="2 3">
    <name type="scientific">Aspergillus chevalieri</name>
    <name type="common">Eurotium chevalieri</name>
    <dbReference type="NCBI Taxonomy" id="182096"/>
    <lineage>
        <taxon>Eukaryota</taxon>
        <taxon>Fungi</taxon>
        <taxon>Dikarya</taxon>
        <taxon>Ascomycota</taxon>
        <taxon>Pezizomycotina</taxon>
        <taxon>Eurotiomycetes</taxon>
        <taxon>Eurotiomycetidae</taxon>
        <taxon>Eurotiales</taxon>
        <taxon>Aspergillaceae</taxon>
        <taxon>Aspergillus</taxon>
        <taxon>Aspergillus subgen. Aspergillus</taxon>
    </lineage>
</organism>
<dbReference type="RefSeq" id="XP_043140979.1">
    <property type="nucleotide sequence ID" value="XM_043283728.1"/>
</dbReference>
<evidence type="ECO:0000313" key="3">
    <source>
        <dbReference type="Proteomes" id="UP000637239"/>
    </source>
</evidence>
<reference evidence="2" key="2">
    <citation type="submission" date="2021-02" db="EMBL/GenBank/DDBJ databases">
        <title>Aspergillus chevalieri M1 genome sequence.</title>
        <authorList>
            <person name="Kadooka C."/>
            <person name="Mori K."/>
            <person name="Futagami T."/>
        </authorList>
    </citation>
    <scope>NUCLEOTIDE SEQUENCE</scope>
    <source>
        <strain evidence="2">M1</strain>
    </source>
</reference>
<evidence type="ECO:0000313" key="2">
    <source>
        <dbReference type="EMBL" id="BCR92466.1"/>
    </source>
</evidence>
<feature type="domain" description="Xaa-Pro dipeptidyl-peptidase-like" evidence="1">
    <location>
        <begin position="63"/>
        <end position="155"/>
    </location>
</feature>
<proteinExistence type="predicted"/>
<dbReference type="GO" id="GO:0016787">
    <property type="term" value="F:hydrolase activity"/>
    <property type="evidence" value="ECO:0007669"/>
    <property type="project" value="InterPro"/>
</dbReference>
<dbReference type="Gene3D" id="3.40.50.1820">
    <property type="entry name" value="alpha/beta hydrolase"/>
    <property type="match status" value="1"/>
</dbReference>
<reference evidence="2" key="1">
    <citation type="submission" date="2021-01" db="EMBL/GenBank/DDBJ databases">
        <authorList>
            <consortium name="Aspergillus chevalieri M1 genome sequencing consortium"/>
            <person name="Kazuki M."/>
            <person name="Futagami T."/>
        </authorList>
    </citation>
    <scope>NUCLEOTIDE SEQUENCE</scope>
    <source>
        <strain evidence="2">M1</strain>
    </source>
</reference>
<protein>
    <recommendedName>
        <fullName evidence="1">Xaa-Pro dipeptidyl-peptidase-like domain-containing protein</fullName>
    </recommendedName>
</protein>
<dbReference type="EMBL" id="AP024423">
    <property type="protein sequence ID" value="BCR92466.1"/>
    <property type="molecule type" value="Genomic_DNA"/>
</dbReference>
<name>A0A7R7ZT35_ASPCH</name>
<keyword evidence="3" id="KW-1185">Reference proteome</keyword>
<dbReference type="GeneID" id="66986815"/>
<dbReference type="Pfam" id="PF02129">
    <property type="entry name" value="Peptidase_S15"/>
    <property type="match status" value="1"/>
</dbReference>
<dbReference type="AlphaFoldDB" id="A0A7R7ZT35"/>
<dbReference type="SUPFAM" id="SSF53474">
    <property type="entry name" value="alpha/beta-Hydrolases"/>
    <property type="match status" value="1"/>
</dbReference>
<accession>A0A7R7ZT35</accession>
<gene>
    <name evidence="2" type="ORF">ACHE_80366A</name>
</gene>
<evidence type="ECO:0000259" key="1">
    <source>
        <dbReference type="Pfam" id="PF02129"/>
    </source>
</evidence>
<dbReference type="InterPro" id="IPR000383">
    <property type="entry name" value="Xaa-Pro-like_dom"/>
</dbReference>
<dbReference type="KEGG" id="ache:ACHE_80366A"/>